<dbReference type="CDD" id="cd01029">
    <property type="entry name" value="TOPRIM_primases"/>
    <property type="match status" value="1"/>
</dbReference>
<dbReference type="GO" id="GO:0004386">
    <property type="term" value="F:helicase activity"/>
    <property type="evidence" value="ECO:0007669"/>
    <property type="project" value="UniProtKB-KW"/>
</dbReference>
<evidence type="ECO:0000256" key="1">
    <source>
        <dbReference type="SAM" id="MobiDB-lite"/>
    </source>
</evidence>
<keyword evidence="4" id="KW-1185">Reference proteome</keyword>
<keyword evidence="3" id="KW-0547">Nucleotide-binding</keyword>
<dbReference type="Proteomes" id="UP000199046">
    <property type="component" value="Unassembled WGS sequence"/>
</dbReference>
<dbReference type="AlphaFoldDB" id="A0A1I1JTM3"/>
<evidence type="ECO:0000313" key="3">
    <source>
        <dbReference type="EMBL" id="SFC48720.1"/>
    </source>
</evidence>
<dbReference type="OrthoDB" id="9763644at2"/>
<keyword evidence="3" id="KW-0347">Helicase</keyword>
<protein>
    <submittedName>
        <fullName evidence="3">Putative DNA primase/helicase</fullName>
    </submittedName>
</protein>
<organism evidence="3 4">
    <name type="scientific">Kushneria avicenniae</name>
    <dbReference type="NCBI Taxonomy" id="402385"/>
    <lineage>
        <taxon>Bacteria</taxon>
        <taxon>Pseudomonadati</taxon>
        <taxon>Pseudomonadota</taxon>
        <taxon>Gammaproteobacteria</taxon>
        <taxon>Oceanospirillales</taxon>
        <taxon>Halomonadaceae</taxon>
        <taxon>Kushneria</taxon>
    </lineage>
</organism>
<dbReference type="Pfam" id="PF13362">
    <property type="entry name" value="Toprim_3"/>
    <property type="match status" value="1"/>
</dbReference>
<reference evidence="4" key="1">
    <citation type="submission" date="2016-10" db="EMBL/GenBank/DDBJ databases">
        <authorList>
            <person name="Varghese N."/>
            <person name="Submissions S."/>
        </authorList>
    </citation>
    <scope>NUCLEOTIDE SEQUENCE [LARGE SCALE GENOMIC DNA]</scope>
    <source>
        <strain evidence="4">DSM 23439</strain>
    </source>
</reference>
<feature type="domain" description="Toprim" evidence="2">
    <location>
        <begin position="231"/>
        <end position="328"/>
    </location>
</feature>
<dbReference type="EMBL" id="FOLY01000003">
    <property type="protein sequence ID" value="SFC48720.1"/>
    <property type="molecule type" value="Genomic_DNA"/>
</dbReference>
<feature type="compositionally biased region" description="Basic and acidic residues" evidence="1">
    <location>
        <begin position="336"/>
        <end position="354"/>
    </location>
</feature>
<dbReference type="InterPro" id="IPR034154">
    <property type="entry name" value="TOPRIM_DnaG/twinkle"/>
</dbReference>
<feature type="compositionally biased region" description="Gly residues" evidence="1">
    <location>
        <begin position="365"/>
        <end position="376"/>
    </location>
</feature>
<sequence length="376" mass="41660">MAEHETIAKIRRVSLAALEYAELLLSEWLPEGRRQGSEWQARNTVRGDRHAGSFGVSLTSGKWNDFADSDARGSDLVSLLCYLRSYRRQVDAAMEIDARLGLGVFRPARCGMPVQSSPVLDPALTAAHEERRRTMEQEQARNREAAAERARRYWDSARPANKHHPYLIAKKLPVYNLRQSGRGWLMVPLYADGELVNLQWIMPNGRKRFLKGGRVTGAYSLIGDLIPGGRLFVCEGWATGATLHRLTGDPVACAMNAGNLEAVALYMKRALNGSLELVIAGDDDRHTEGNPGKKMANDAAVAAGALVLYPKWPEGAPEDATDFNDLYCWHRQRIDGERRRDRQQAGQSPEEHRNPHARQKKGAGQSKGTGQTGGAQ</sequence>
<dbReference type="InterPro" id="IPR006171">
    <property type="entry name" value="TOPRIM_dom"/>
</dbReference>
<feature type="region of interest" description="Disordered" evidence="1">
    <location>
        <begin position="336"/>
        <end position="376"/>
    </location>
</feature>
<evidence type="ECO:0000259" key="2">
    <source>
        <dbReference type="Pfam" id="PF13362"/>
    </source>
</evidence>
<dbReference type="STRING" id="402385.SAMN05421848_1602"/>
<accession>A0A1I1JTM3</accession>
<evidence type="ECO:0000313" key="4">
    <source>
        <dbReference type="Proteomes" id="UP000199046"/>
    </source>
</evidence>
<name>A0A1I1JTM3_9GAMM</name>
<keyword evidence="3" id="KW-0067">ATP-binding</keyword>
<proteinExistence type="predicted"/>
<keyword evidence="3" id="KW-0378">Hydrolase</keyword>
<dbReference type="RefSeq" id="WP_090132714.1">
    <property type="nucleotide sequence ID" value="NZ_FOLY01000003.1"/>
</dbReference>
<gene>
    <name evidence="3" type="ORF">SAMN05421848_1602</name>
</gene>